<dbReference type="PANTHER" id="PTHR42788">
    <property type="entry name" value="TAURINE IMPORT ATP-BINDING PROTEIN-RELATED"/>
    <property type="match status" value="1"/>
</dbReference>
<keyword evidence="2" id="KW-0813">Transport</keyword>
<protein>
    <submittedName>
        <fullName evidence="6">ABC transporter ATP-binding protein</fullName>
    </submittedName>
</protein>
<proteinExistence type="inferred from homology"/>
<dbReference type="InterPro" id="IPR003439">
    <property type="entry name" value="ABC_transporter-like_ATP-bd"/>
</dbReference>
<dbReference type="InterPro" id="IPR003593">
    <property type="entry name" value="AAA+_ATPase"/>
</dbReference>
<dbReference type="PROSITE" id="PS50893">
    <property type="entry name" value="ABC_TRANSPORTER_2"/>
    <property type="match status" value="1"/>
</dbReference>
<dbReference type="PANTHER" id="PTHR42788:SF13">
    <property type="entry name" value="ALIPHATIC SULFONATES IMPORT ATP-BINDING PROTEIN SSUB"/>
    <property type="match status" value="1"/>
</dbReference>
<evidence type="ECO:0000256" key="2">
    <source>
        <dbReference type="ARBA" id="ARBA00022448"/>
    </source>
</evidence>
<name>A0ABS5EUQ7_9PROT</name>
<organism evidence="6 7">
    <name type="scientific">Plastoroseomonas hellenica</name>
    <dbReference type="NCBI Taxonomy" id="2687306"/>
    <lineage>
        <taxon>Bacteria</taxon>
        <taxon>Pseudomonadati</taxon>
        <taxon>Pseudomonadota</taxon>
        <taxon>Alphaproteobacteria</taxon>
        <taxon>Acetobacterales</taxon>
        <taxon>Acetobacteraceae</taxon>
        <taxon>Plastoroseomonas</taxon>
    </lineage>
</organism>
<dbReference type="RefSeq" id="WP_211851631.1">
    <property type="nucleotide sequence ID" value="NZ_JAAGBB010000006.1"/>
</dbReference>
<dbReference type="InterPro" id="IPR027417">
    <property type="entry name" value="P-loop_NTPase"/>
</dbReference>
<evidence type="ECO:0000313" key="7">
    <source>
        <dbReference type="Proteomes" id="UP001196870"/>
    </source>
</evidence>
<evidence type="ECO:0000313" key="6">
    <source>
        <dbReference type="EMBL" id="MBR0664031.1"/>
    </source>
</evidence>
<evidence type="ECO:0000256" key="3">
    <source>
        <dbReference type="ARBA" id="ARBA00022741"/>
    </source>
</evidence>
<gene>
    <name evidence="6" type="ORF">GXW71_06640</name>
</gene>
<dbReference type="CDD" id="cd03293">
    <property type="entry name" value="ABC_NrtD_SsuB_transporters"/>
    <property type="match status" value="1"/>
</dbReference>
<keyword evidence="3" id="KW-0547">Nucleotide-binding</keyword>
<dbReference type="EMBL" id="JAAGBB010000006">
    <property type="protein sequence ID" value="MBR0664031.1"/>
    <property type="molecule type" value="Genomic_DNA"/>
</dbReference>
<dbReference type="SMART" id="SM00382">
    <property type="entry name" value="AAA"/>
    <property type="match status" value="1"/>
</dbReference>
<dbReference type="GO" id="GO:0005524">
    <property type="term" value="F:ATP binding"/>
    <property type="evidence" value="ECO:0007669"/>
    <property type="project" value="UniProtKB-KW"/>
</dbReference>
<comment type="similarity">
    <text evidence="1">Belongs to the ABC transporter superfamily.</text>
</comment>
<evidence type="ECO:0000256" key="4">
    <source>
        <dbReference type="ARBA" id="ARBA00022840"/>
    </source>
</evidence>
<evidence type="ECO:0000259" key="5">
    <source>
        <dbReference type="PROSITE" id="PS50893"/>
    </source>
</evidence>
<dbReference type="Gene3D" id="3.40.50.300">
    <property type="entry name" value="P-loop containing nucleotide triphosphate hydrolases"/>
    <property type="match status" value="1"/>
</dbReference>
<dbReference type="Pfam" id="PF00005">
    <property type="entry name" value="ABC_tran"/>
    <property type="match status" value="1"/>
</dbReference>
<comment type="caution">
    <text evidence="6">The sequence shown here is derived from an EMBL/GenBank/DDBJ whole genome shotgun (WGS) entry which is preliminary data.</text>
</comment>
<sequence length="257" mass="27354">MIAIEGVGKRFSGRDGGAVQALEDVSLTVAPGEFVAVVGASGCGKSTLLRLIAGLVAPSAGRVAIDGAQVTGARTDTAMVFQAPTLLPWADVLKNVTFPMRLMRRAGPGTEDAARALLARAGLAGFEGRLPRELSGGMQQRVAICRALLQQPRILLMDEPFGALDALTREEMSLELLRLWTESPMAVVFVTHSISEAVLLADRVIVMSPRPGRVVDDVAIPLPRPRSFDQEGLPAFQAAARRIRDHIFRGQAARAAA</sequence>
<dbReference type="SUPFAM" id="SSF52540">
    <property type="entry name" value="P-loop containing nucleoside triphosphate hydrolases"/>
    <property type="match status" value="1"/>
</dbReference>
<dbReference type="InterPro" id="IPR050166">
    <property type="entry name" value="ABC_transporter_ATP-bind"/>
</dbReference>
<dbReference type="InterPro" id="IPR017871">
    <property type="entry name" value="ABC_transporter-like_CS"/>
</dbReference>
<evidence type="ECO:0000256" key="1">
    <source>
        <dbReference type="ARBA" id="ARBA00005417"/>
    </source>
</evidence>
<keyword evidence="7" id="KW-1185">Reference proteome</keyword>
<dbReference type="PROSITE" id="PS00211">
    <property type="entry name" value="ABC_TRANSPORTER_1"/>
    <property type="match status" value="1"/>
</dbReference>
<reference evidence="7" key="1">
    <citation type="journal article" date="2021" name="Syst. Appl. Microbiol.">
        <title>Roseomonas hellenica sp. nov., isolated from roots of wild-growing Alkanna tinctoria.</title>
        <authorList>
            <person name="Rat A."/>
            <person name="Naranjo H.D."/>
            <person name="Lebbe L."/>
            <person name="Cnockaert M."/>
            <person name="Krigas N."/>
            <person name="Grigoriadou K."/>
            <person name="Maloupa E."/>
            <person name="Willems A."/>
        </authorList>
    </citation>
    <scope>NUCLEOTIDE SEQUENCE [LARGE SCALE GENOMIC DNA]</scope>
    <source>
        <strain evidence="7">LMG 31523</strain>
    </source>
</reference>
<feature type="domain" description="ABC transporter" evidence="5">
    <location>
        <begin position="2"/>
        <end position="234"/>
    </location>
</feature>
<dbReference type="Proteomes" id="UP001196870">
    <property type="component" value="Unassembled WGS sequence"/>
</dbReference>
<keyword evidence="4 6" id="KW-0067">ATP-binding</keyword>
<accession>A0ABS5EUQ7</accession>